<name>A0A1V4QG50_UNCW3</name>
<dbReference type="GO" id="GO:0009403">
    <property type="term" value="P:toxin biosynthetic process"/>
    <property type="evidence" value="ECO:0007669"/>
    <property type="project" value="InterPro"/>
</dbReference>
<sequence length="168" mass="18914">MTLIDIIIIIIFLGLIIHGLVIGFIRGIFEIAGILLGYFLAVNYSATVKIPKVLAFILIFLGVVIVVSIVGRIVSKIIHFTPLGMFDRILGAIFGFLKALIICFVFLIVVSLFRGDNRMIYKSQFAPWIVKAGISASQVLPRSWYKWIKKTLAHKELVDNVRNYNFSI</sequence>
<gene>
    <name evidence="6" type="ORF">BXT86_04390</name>
</gene>
<keyword evidence="2 5" id="KW-0812">Transmembrane</keyword>
<evidence type="ECO:0000256" key="1">
    <source>
        <dbReference type="ARBA" id="ARBA00004141"/>
    </source>
</evidence>
<comment type="subcellular location">
    <subcellularLocation>
        <location evidence="1">Membrane</location>
        <topology evidence="1">Multi-pass membrane protein</topology>
    </subcellularLocation>
</comment>
<evidence type="ECO:0008006" key="8">
    <source>
        <dbReference type="Google" id="ProtNLM"/>
    </source>
</evidence>
<dbReference type="PANTHER" id="PTHR37306:SF1">
    <property type="entry name" value="COLICIN V PRODUCTION PROTEIN"/>
    <property type="match status" value="1"/>
</dbReference>
<feature type="transmembrane region" description="Helical" evidence="5">
    <location>
        <begin position="31"/>
        <end position="46"/>
    </location>
</feature>
<evidence type="ECO:0000313" key="7">
    <source>
        <dbReference type="Proteomes" id="UP000191663"/>
    </source>
</evidence>
<organism evidence="6 7">
    <name type="scientific">candidate division WOR-3 bacterium 4484_100</name>
    <dbReference type="NCBI Taxonomy" id="1936077"/>
    <lineage>
        <taxon>Bacteria</taxon>
        <taxon>Bacteria division WOR-3</taxon>
    </lineage>
</organism>
<evidence type="ECO:0000313" key="6">
    <source>
        <dbReference type="EMBL" id="OPX17835.1"/>
    </source>
</evidence>
<accession>A0A1V4QG50</accession>
<proteinExistence type="predicted"/>
<dbReference type="InterPro" id="IPR003825">
    <property type="entry name" value="Colicin-V_CvpA"/>
</dbReference>
<dbReference type="Proteomes" id="UP000191663">
    <property type="component" value="Unassembled WGS sequence"/>
</dbReference>
<feature type="transmembrane region" description="Helical" evidence="5">
    <location>
        <begin position="89"/>
        <end position="113"/>
    </location>
</feature>
<evidence type="ECO:0000256" key="3">
    <source>
        <dbReference type="ARBA" id="ARBA00022989"/>
    </source>
</evidence>
<dbReference type="PANTHER" id="PTHR37306">
    <property type="entry name" value="COLICIN V PRODUCTION PROTEIN"/>
    <property type="match status" value="1"/>
</dbReference>
<dbReference type="EMBL" id="MUKB01000072">
    <property type="protein sequence ID" value="OPX17835.1"/>
    <property type="molecule type" value="Genomic_DNA"/>
</dbReference>
<keyword evidence="4 5" id="KW-0472">Membrane</keyword>
<evidence type="ECO:0000256" key="4">
    <source>
        <dbReference type="ARBA" id="ARBA00023136"/>
    </source>
</evidence>
<keyword evidence="3 5" id="KW-1133">Transmembrane helix</keyword>
<feature type="transmembrane region" description="Helical" evidence="5">
    <location>
        <begin position="53"/>
        <end position="74"/>
    </location>
</feature>
<reference evidence="7" key="1">
    <citation type="submission" date="2017-01" db="EMBL/GenBank/DDBJ databases">
        <title>Novel pathways for hydrocarbon cycling and metabolic interdependencies in hydrothermal sediment communities.</title>
        <authorList>
            <person name="Dombrowski N."/>
            <person name="Seitz K."/>
            <person name="Teske A."/>
            <person name="Baker B."/>
        </authorList>
    </citation>
    <scope>NUCLEOTIDE SEQUENCE [LARGE SCALE GENOMIC DNA]</scope>
</reference>
<dbReference type="Pfam" id="PF02674">
    <property type="entry name" value="Colicin_V"/>
    <property type="match status" value="1"/>
</dbReference>
<evidence type="ECO:0000256" key="5">
    <source>
        <dbReference type="SAM" id="Phobius"/>
    </source>
</evidence>
<protein>
    <recommendedName>
        <fullName evidence="8">Colicin V production protein</fullName>
    </recommendedName>
</protein>
<evidence type="ECO:0000256" key="2">
    <source>
        <dbReference type="ARBA" id="ARBA00022692"/>
    </source>
</evidence>
<dbReference type="GO" id="GO:0016020">
    <property type="term" value="C:membrane"/>
    <property type="evidence" value="ECO:0007669"/>
    <property type="project" value="UniProtKB-SubCell"/>
</dbReference>
<feature type="transmembrane region" description="Helical" evidence="5">
    <location>
        <begin position="7"/>
        <end position="25"/>
    </location>
</feature>
<comment type="caution">
    <text evidence="6">The sequence shown here is derived from an EMBL/GenBank/DDBJ whole genome shotgun (WGS) entry which is preliminary data.</text>
</comment>
<dbReference type="AlphaFoldDB" id="A0A1V4QG50"/>